<reference evidence="1 2" key="1">
    <citation type="submission" date="2014-07" db="EMBL/GenBank/DDBJ databases">
        <title>Draft genome sequence of Thalassospira profundimaris PR54-5.</title>
        <authorList>
            <person name="Lai Q."/>
            <person name="Shao Z."/>
        </authorList>
    </citation>
    <scope>NUCLEOTIDE SEQUENCE [LARGE SCALE GENOMIC DNA]</scope>
    <source>
        <strain evidence="1 2">PR54-5</strain>
    </source>
</reference>
<name>A0A367X5H2_9PROT</name>
<dbReference type="AlphaFoldDB" id="A0A367X5H2"/>
<proteinExistence type="predicted"/>
<comment type="caution">
    <text evidence="1">The sequence shown here is derived from an EMBL/GenBank/DDBJ whole genome shotgun (WGS) entry which is preliminary data.</text>
</comment>
<sequence>MKLIYAGFDGLDVTFKGFIPPKAVEALEAGKEASQELKQDQYVEIGKFKGHVGQAGLRAGGYSYIVDTGDLGFKWFMSKSQNRENWGIRVSCKSATLAAFGFEQTVARMYAELEAIGATVTDESISRVDFAMDWRVPGDFRISPERFSMHGTTSSKRSGDDWQDAWQGQRCTGFTIGKMPGRQICIYDKRLEVIKKQKGYWWPIWDIDREELDSSGDRIWRIEIRAGKKHLYEQWACRRWEDLRRVLGDVFKDAMSQIRYKSRTWGEHENVTRIEDDPIWIAAKDCITSDLSDWSSNATPGVIKQVMEDQQRQTITAQLVGLSANLAVLTGMDEDEISADLPSQIATLITQHVRGPKAKDFKRKMRKVTRRYEIIDSDGVVRGGRSDTRYGQCPDKVPEVVSGSPAGA</sequence>
<accession>A0A367X5H2</accession>
<dbReference type="Proteomes" id="UP000252255">
    <property type="component" value="Unassembled WGS sequence"/>
</dbReference>
<protein>
    <recommendedName>
        <fullName evidence="3">Replication initiation factor</fullName>
    </recommendedName>
</protein>
<evidence type="ECO:0000313" key="2">
    <source>
        <dbReference type="Proteomes" id="UP000252255"/>
    </source>
</evidence>
<dbReference type="OrthoDB" id="7605048at2"/>
<dbReference type="RefSeq" id="WP_114096230.1">
    <property type="nucleotide sequence ID" value="NZ_JPWI01000001.1"/>
</dbReference>
<evidence type="ECO:0000313" key="1">
    <source>
        <dbReference type="EMBL" id="RCK48933.1"/>
    </source>
</evidence>
<organism evidence="1 2">
    <name type="scientific">Thalassospira profundimaris</name>
    <dbReference type="NCBI Taxonomy" id="502049"/>
    <lineage>
        <taxon>Bacteria</taxon>
        <taxon>Pseudomonadati</taxon>
        <taxon>Pseudomonadota</taxon>
        <taxon>Alphaproteobacteria</taxon>
        <taxon>Rhodospirillales</taxon>
        <taxon>Thalassospiraceae</taxon>
        <taxon>Thalassospira</taxon>
    </lineage>
</organism>
<evidence type="ECO:0008006" key="3">
    <source>
        <dbReference type="Google" id="ProtNLM"/>
    </source>
</evidence>
<gene>
    <name evidence="1" type="ORF">TH30_00950</name>
</gene>
<dbReference type="EMBL" id="JPWI01000001">
    <property type="protein sequence ID" value="RCK48933.1"/>
    <property type="molecule type" value="Genomic_DNA"/>
</dbReference>